<evidence type="ECO:0000313" key="1">
    <source>
        <dbReference type="EMBL" id="GEU40044.1"/>
    </source>
</evidence>
<sequence length="621" mass="68145">MDPFAFIHASDPTKVRVFERERDEGEPRLLKTTVGRTVLLLPITPDRAESELEATVDKLFNGGCIGHQTEQGDSAGGGQDANIQPIFEVVDTFIDDVAPVQSRRQGKRKFVVMDVGRASHPPKKLPILLKVVTSVSTTTEHEDGDHTDSVPEPSLHTIGALSSAPIMTTVTITTPTVDPTSVTKEKVVEPSLFGVGYSFAGGTDPITCVFSDLTGSDFLVGRVYHEMVDEFASSKFFASIRGMEHDQLFFDFNVGAARQMSLSAEVRMRVEYNVKEKRRLKSVVESQGKLLKAREEEIGSLKARLLLKEVEAAEAIRLRTEALNYEIVEKFLRGEVNALRERNIILEKERDDLDVKVTELATSTMSKERQLTDLNALVTFIKSQNDSLMGQVHELEISSFGLQEKVMVYENYMEQLEKGAVLPHLLTTISGRMWLLTHGIELAIAKCLNSPEYLSALGTAIKKGMQYRLAAGITHGKEGRVLTDVAAHNPSAEADYISALQQLQNVNFPLFAELESDKDASQPNVDRLMLPIHSSSDKVVIGATALLLAFDASTLTCVEGTSGTVPATATTTALSTTLALTSTVNPIFIDDYEFVDVDDQVVASEDDDSFPNVDDAELHIP</sequence>
<reference evidence="1" key="1">
    <citation type="journal article" date="2019" name="Sci. Rep.">
        <title>Draft genome of Tanacetum cinerariifolium, the natural source of mosquito coil.</title>
        <authorList>
            <person name="Yamashiro T."/>
            <person name="Shiraishi A."/>
            <person name="Satake H."/>
            <person name="Nakayama K."/>
        </authorList>
    </citation>
    <scope>NUCLEOTIDE SEQUENCE</scope>
</reference>
<gene>
    <name evidence="1" type="ORF">Tci_012022</name>
</gene>
<dbReference type="EMBL" id="BKCJ010001251">
    <property type="protein sequence ID" value="GEU40044.1"/>
    <property type="molecule type" value="Genomic_DNA"/>
</dbReference>
<accession>A0A6L2JWP3</accession>
<name>A0A6L2JWP3_TANCI</name>
<organism evidence="1">
    <name type="scientific">Tanacetum cinerariifolium</name>
    <name type="common">Dalmatian daisy</name>
    <name type="synonym">Chrysanthemum cinerariifolium</name>
    <dbReference type="NCBI Taxonomy" id="118510"/>
    <lineage>
        <taxon>Eukaryota</taxon>
        <taxon>Viridiplantae</taxon>
        <taxon>Streptophyta</taxon>
        <taxon>Embryophyta</taxon>
        <taxon>Tracheophyta</taxon>
        <taxon>Spermatophyta</taxon>
        <taxon>Magnoliopsida</taxon>
        <taxon>eudicotyledons</taxon>
        <taxon>Gunneridae</taxon>
        <taxon>Pentapetalae</taxon>
        <taxon>asterids</taxon>
        <taxon>campanulids</taxon>
        <taxon>Asterales</taxon>
        <taxon>Asteraceae</taxon>
        <taxon>Asteroideae</taxon>
        <taxon>Anthemideae</taxon>
        <taxon>Anthemidinae</taxon>
        <taxon>Tanacetum</taxon>
    </lineage>
</organism>
<proteinExistence type="predicted"/>
<protein>
    <recommendedName>
        <fullName evidence="2">Transposase (Putative), gypsy type</fullName>
    </recommendedName>
</protein>
<dbReference type="AlphaFoldDB" id="A0A6L2JWP3"/>
<comment type="caution">
    <text evidence="1">The sequence shown here is derived from an EMBL/GenBank/DDBJ whole genome shotgun (WGS) entry which is preliminary data.</text>
</comment>
<evidence type="ECO:0008006" key="2">
    <source>
        <dbReference type="Google" id="ProtNLM"/>
    </source>
</evidence>